<evidence type="ECO:0000313" key="2">
    <source>
        <dbReference type="Proteomes" id="UP000789920"/>
    </source>
</evidence>
<accession>A0ACA9SCQ4</accession>
<evidence type="ECO:0000313" key="1">
    <source>
        <dbReference type="EMBL" id="CAG8835445.1"/>
    </source>
</evidence>
<reference evidence="1" key="1">
    <citation type="submission" date="2021-06" db="EMBL/GenBank/DDBJ databases">
        <authorList>
            <person name="Kallberg Y."/>
            <person name="Tangrot J."/>
            <person name="Rosling A."/>
        </authorList>
    </citation>
    <scope>NUCLEOTIDE SEQUENCE</scope>
    <source>
        <strain evidence="1">MA461A</strain>
    </source>
</reference>
<feature type="non-terminal residue" evidence="1">
    <location>
        <position position="214"/>
    </location>
</feature>
<name>A0ACA9SCQ4_9GLOM</name>
<proteinExistence type="predicted"/>
<dbReference type="Proteomes" id="UP000789920">
    <property type="component" value="Unassembled WGS sequence"/>
</dbReference>
<organism evidence="1 2">
    <name type="scientific">Racocetra persica</name>
    <dbReference type="NCBI Taxonomy" id="160502"/>
    <lineage>
        <taxon>Eukaryota</taxon>
        <taxon>Fungi</taxon>
        <taxon>Fungi incertae sedis</taxon>
        <taxon>Mucoromycota</taxon>
        <taxon>Glomeromycotina</taxon>
        <taxon>Glomeromycetes</taxon>
        <taxon>Diversisporales</taxon>
        <taxon>Gigasporaceae</taxon>
        <taxon>Racocetra</taxon>
    </lineage>
</organism>
<comment type="caution">
    <text evidence="1">The sequence shown here is derived from an EMBL/GenBank/DDBJ whole genome shotgun (WGS) entry which is preliminary data.</text>
</comment>
<dbReference type="EMBL" id="CAJVQC010111933">
    <property type="protein sequence ID" value="CAG8835445.1"/>
    <property type="molecule type" value="Genomic_DNA"/>
</dbReference>
<feature type="non-terminal residue" evidence="1">
    <location>
        <position position="1"/>
    </location>
</feature>
<protein>
    <submittedName>
        <fullName evidence="1">34983_t:CDS:1</fullName>
    </submittedName>
</protein>
<gene>
    <name evidence="1" type="ORF">RPERSI_LOCUS29549</name>
</gene>
<sequence length="214" mass="24858">NYAAQTNIIVILAKTTKNKDGSGYRQAFFACEKQRQYNSKKEDAYTTKWTSCLFVVGLNYRKRIKKFVITKLCLEHNHEINPDSRKFSSNIRKFSPNILDMIGELHDNGLRIKDIYTVLASISSKYIHKHDIYNTISRQRQQKLQGLNEIELLLKTLQNDENIMSSIAIQSAYNDEHDQDGLFMRAIFWAYRSAAFEFAIAKDVLIIDATYKTN</sequence>
<keyword evidence="2" id="KW-1185">Reference proteome</keyword>